<organism evidence="1 2">
    <name type="scientific">Penicillium steckii</name>
    <dbReference type="NCBI Taxonomy" id="303698"/>
    <lineage>
        <taxon>Eukaryota</taxon>
        <taxon>Fungi</taxon>
        <taxon>Dikarya</taxon>
        <taxon>Ascomycota</taxon>
        <taxon>Pezizomycotina</taxon>
        <taxon>Eurotiomycetes</taxon>
        <taxon>Eurotiomycetidae</taxon>
        <taxon>Eurotiales</taxon>
        <taxon>Aspergillaceae</taxon>
        <taxon>Penicillium</taxon>
    </lineage>
</organism>
<reference evidence="2" key="1">
    <citation type="journal article" date="2017" name="Nat. Microbiol.">
        <title>Global analysis of biosynthetic gene clusters reveals vast potential of secondary metabolite production in Penicillium species.</title>
        <authorList>
            <person name="Nielsen J.C."/>
            <person name="Grijseels S."/>
            <person name="Prigent S."/>
            <person name="Ji B."/>
            <person name="Dainat J."/>
            <person name="Nielsen K.F."/>
            <person name="Frisvad J.C."/>
            <person name="Workman M."/>
            <person name="Nielsen J."/>
        </authorList>
    </citation>
    <scope>NUCLEOTIDE SEQUENCE [LARGE SCALE GENOMIC DNA]</scope>
    <source>
        <strain evidence="2">IBT 24891</strain>
    </source>
</reference>
<comment type="caution">
    <text evidence="1">The sequence shown here is derived from an EMBL/GenBank/DDBJ whole genome shotgun (WGS) entry which is preliminary data.</text>
</comment>
<dbReference type="OrthoDB" id="10379036at2759"/>
<proteinExistence type="predicted"/>
<dbReference type="Proteomes" id="UP000191285">
    <property type="component" value="Unassembled WGS sequence"/>
</dbReference>
<accession>A0A1V6TEC1</accession>
<dbReference type="EMBL" id="MLKD01000008">
    <property type="protein sequence ID" value="OQE23933.1"/>
    <property type="molecule type" value="Genomic_DNA"/>
</dbReference>
<sequence>MSNGFQSVLHVILLASQLEGFPRLQKNLISLMRADFLREEILKRSSAYSDYNSARQARQRILPDDVMPNNLFDFRHCQSRDEGLLLQTIIDCSSCFELLLSNHTIAPSCYNRDGESPLYMALTRRMKRIARMIIGTSTLDGLALPLWLTSDKVGPSALDIASSEDFALERGIYRHSTGEHSSGGRLEAATIVTNFAASFGN</sequence>
<dbReference type="AlphaFoldDB" id="A0A1V6TEC1"/>
<gene>
    <name evidence="1" type="ORF">PENSTE_c008G08698</name>
</gene>
<protein>
    <submittedName>
        <fullName evidence="1">Uncharacterized protein</fullName>
    </submittedName>
</protein>
<evidence type="ECO:0000313" key="1">
    <source>
        <dbReference type="EMBL" id="OQE23933.1"/>
    </source>
</evidence>
<evidence type="ECO:0000313" key="2">
    <source>
        <dbReference type="Proteomes" id="UP000191285"/>
    </source>
</evidence>
<keyword evidence="2" id="KW-1185">Reference proteome</keyword>
<name>A0A1V6TEC1_9EURO</name>